<accession>W8B8X0</accession>
<name>W8B8X0_CERCA</name>
<organism evidence="1">
    <name type="scientific">Ceratitis capitata</name>
    <name type="common">Mediterranean fruit fly</name>
    <name type="synonym">Tephritis capitata</name>
    <dbReference type="NCBI Taxonomy" id="7213"/>
    <lineage>
        <taxon>Eukaryota</taxon>
        <taxon>Metazoa</taxon>
        <taxon>Ecdysozoa</taxon>
        <taxon>Arthropoda</taxon>
        <taxon>Hexapoda</taxon>
        <taxon>Insecta</taxon>
        <taxon>Pterygota</taxon>
        <taxon>Neoptera</taxon>
        <taxon>Endopterygota</taxon>
        <taxon>Diptera</taxon>
        <taxon>Brachycera</taxon>
        <taxon>Muscomorpha</taxon>
        <taxon>Tephritoidea</taxon>
        <taxon>Tephritidae</taxon>
        <taxon>Ceratitis</taxon>
        <taxon>Ceratitis</taxon>
    </lineage>
</organism>
<protein>
    <submittedName>
        <fullName evidence="1">Uncharacterized protein</fullName>
    </submittedName>
</protein>
<sequence>MCYVIFAEILCVHFFSFSDCIALFRVSADLHKSSCSKPLNCSLIKDVTPFAPITTGKDKKTSFSIPSRSLANVETVATSFLLSKIIETSDATVKPMAQLVYPLPAITS</sequence>
<evidence type="ECO:0000313" key="1">
    <source>
        <dbReference type="EMBL" id="JAB93498.1"/>
    </source>
</evidence>
<reference evidence="1" key="2">
    <citation type="journal article" date="2014" name="BMC Genomics">
        <title>A genomic perspective to assessing quality of mass-reared SIT flies used in Mediterranean fruit fly (Ceratitis capitata) eradication in California.</title>
        <authorList>
            <person name="Calla B."/>
            <person name="Hall B."/>
            <person name="Hou S."/>
            <person name="Geib S.M."/>
        </authorList>
    </citation>
    <scope>NUCLEOTIDE SEQUENCE</scope>
</reference>
<dbReference type="AlphaFoldDB" id="W8B8X0"/>
<proteinExistence type="evidence at transcript level"/>
<dbReference type="EMBL" id="GAMC01013057">
    <property type="protein sequence ID" value="JAB93498.1"/>
    <property type="molecule type" value="mRNA"/>
</dbReference>
<reference evidence="1" key="1">
    <citation type="submission" date="2013-07" db="EMBL/GenBank/DDBJ databases">
        <authorList>
            <person name="Geib S."/>
        </authorList>
    </citation>
    <scope>NUCLEOTIDE SEQUENCE</scope>
</reference>